<dbReference type="RefSeq" id="WP_012119398.1">
    <property type="nucleotide sequence ID" value="NC_009767.1"/>
</dbReference>
<protein>
    <submittedName>
        <fullName evidence="1">Uncharacterized protein</fullName>
    </submittedName>
</protein>
<dbReference type="EMBL" id="CP000804">
    <property type="protein sequence ID" value="ABU56968.1"/>
    <property type="molecule type" value="Genomic_DNA"/>
</dbReference>
<name>A7NHM1_ROSCS</name>
<organism evidence="1 2">
    <name type="scientific">Roseiflexus castenholzii (strain DSM 13941 / HLO8)</name>
    <dbReference type="NCBI Taxonomy" id="383372"/>
    <lineage>
        <taxon>Bacteria</taxon>
        <taxon>Bacillati</taxon>
        <taxon>Chloroflexota</taxon>
        <taxon>Chloroflexia</taxon>
        <taxon>Chloroflexales</taxon>
        <taxon>Roseiflexineae</taxon>
        <taxon>Roseiflexaceae</taxon>
        <taxon>Roseiflexus</taxon>
    </lineage>
</organism>
<dbReference type="KEGG" id="rca:Rcas_0852"/>
<dbReference type="HOGENOM" id="CLU_2571675_0_0_0"/>
<sequence>MRWRCLRIAAAILHHDRPPNRAAEATAAFQRLQYWRDAVHRRLQSAPAILHITTRQRVYRRDNRRFPAICFPQPPIRRGWC</sequence>
<gene>
    <name evidence="1" type="ordered locus">Rcas_0852</name>
</gene>
<keyword evidence="2" id="KW-1185">Reference proteome</keyword>
<evidence type="ECO:0000313" key="1">
    <source>
        <dbReference type="EMBL" id="ABU56968.1"/>
    </source>
</evidence>
<reference evidence="1 2" key="1">
    <citation type="submission" date="2007-08" db="EMBL/GenBank/DDBJ databases">
        <title>Complete sequence of Roseiflexus castenholzii DSM 13941.</title>
        <authorList>
            <consortium name="US DOE Joint Genome Institute"/>
            <person name="Copeland A."/>
            <person name="Lucas S."/>
            <person name="Lapidus A."/>
            <person name="Barry K."/>
            <person name="Glavina del Rio T."/>
            <person name="Dalin E."/>
            <person name="Tice H."/>
            <person name="Pitluck S."/>
            <person name="Thompson L.S."/>
            <person name="Brettin T."/>
            <person name="Bruce D."/>
            <person name="Detter J.C."/>
            <person name="Han C."/>
            <person name="Tapia R."/>
            <person name="Schmutz J."/>
            <person name="Larimer F."/>
            <person name="Land M."/>
            <person name="Hauser L."/>
            <person name="Kyrpides N."/>
            <person name="Mikhailova N."/>
            <person name="Bryant D.A."/>
            <person name="Hanada S."/>
            <person name="Tsukatani Y."/>
            <person name="Richardson P."/>
        </authorList>
    </citation>
    <scope>NUCLEOTIDE SEQUENCE [LARGE SCALE GENOMIC DNA]</scope>
    <source>
        <strain evidence="2">DSM 13941 / HLO8</strain>
    </source>
</reference>
<proteinExistence type="predicted"/>
<accession>A7NHM1</accession>
<evidence type="ECO:0000313" key="2">
    <source>
        <dbReference type="Proteomes" id="UP000000263"/>
    </source>
</evidence>
<dbReference type="Proteomes" id="UP000000263">
    <property type="component" value="Chromosome"/>
</dbReference>
<dbReference type="AlphaFoldDB" id="A7NHM1"/>